<keyword evidence="1" id="KW-1133">Transmembrane helix</keyword>
<evidence type="ECO:0000313" key="2">
    <source>
        <dbReference type="EMBL" id="MBF9198202.1"/>
    </source>
</evidence>
<evidence type="ECO:0000313" key="3">
    <source>
        <dbReference type="Proteomes" id="UP000611708"/>
    </source>
</evidence>
<protein>
    <submittedName>
        <fullName evidence="2">DedA family protein</fullName>
    </submittedName>
</protein>
<name>A0ABS0HXN8_9HYPH</name>
<dbReference type="EMBL" id="JADQDN010000018">
    <property type="protein sequence ID" value="MBF9198202.1"/>
    <property type="molecule type" value="Genomic_DNA"/>
</dbReference>
<accession>A0ABS0HXN8</accession>
<keyword evidence="1" id="KW-0472">Membrane</keyword>
<dbReference type="InterPro" id="IPR051311">
    <property type="entry name" value="DedA_domain"/>
</dbReference>
<feature type="transmembrane region" description="Helical" evidence="1">
    <location>
        <begin position="53"/>
        <end position="78"/>
    </location>
</feature>
<evidence type="ECO:0000256" key="1">
    <source>
        <dbReference type="SAM" id="Phobius"/>
    </source>
</evidence>
<dbReference type="Proteomes" id="UP000611708">
    <property type="component" value="Unassembled WGS sequence"/>
</dbReference>
<dbReference type="PANTHER" id="PTHR42709">
    <property type="entry name" value="ALKALINE PHOSPHATASE LIKE PROTEIN"/>
    <property type="match status" value="1"/>
</dbReference>
<dbReference type="PANTHER" id="PTHR42709:SF11">
    <property type="entry name" value="DEDA FAMILY PROTEIN"/>
    <property type="match status" value="1"/>
</dbReference>
<dbReference type="RefSeq" id="WP_196265549.1">
    <property type="nucleotide sequence ID" value="NZ_JADQDN010000018.1"/>
</dbReference>
<keyword evidence="3" id="KW-1185">Reference proteome</keyword>
<proteinExistence type="predicted"/>
<gene>
    <name evidence="2" type="ORF">I2H36_19405</name>
</gene>
<comment type="caution">
    <text evidence="2">The sequence shown here is derived from an EMBL/GenBank/DDBJ whole genome shotgun (WGS) entry which is preliminary data.</text>
</comment>
<feature type="transmembrane region" description="Helical" evidence="1">
    <location>
        <begin position="171"/>
        <end position="193"/>
    </location>
</feature>
<organism evidence="2 3">
    <name type="scientific">Microvirga terrestris</name>
    <dbReference type="NCBI Taxonomy" id="2791024"/>
    <lineage>
        <taxon>Bacteria</taxon>
        <taxon>Pseudomonadati</taxon>
        <taxon>Pseudomonadota</taxon>
        <taxon>Alphaproteobacteria</taxon>
        <taxon>Hyphomicrobiales</taxon>
        <taxon>Methylobacteriaceae</taxon>
        <taxon>Microvirga</taxon>
    </lineage>
</organism>
<keyword evidence="1" id="KW-0812">Transmembrane</keyword>
<sequence length="194" mass="21352">MLRRLYDWTLSLAARPSAPYALAAVSFAESSFFPVPPDVMLVPMMLARPDKAWSYALICTIASVLGGILGYFIGLGLYDSVGAWLFQLYGLADGAETFRHAYADYGHWVILLKGLTPIPYKLVTITSGFAGYHLGWFIALSILTRGARFFLVALLMSQFGPRIKAIIDNNFNLVATVAIVAIVGGFVAFRYLFH</sequence>
<reference evidence="2 3" key="1">
    <citation type="submission" date="2020-11" db="EMBL/GenBank/DDBJ databases">
        <authorList>
            <person name="Kim M.K."/>
        </authorList>
    </citation>
    <scope>NUCLEOTIDE SEQUENCE [LARGE SCALE GENOMIC DNA]</scope>
    <source>
        <strain evidence="2 3">BT290</strain>
    </source>
</reference>